<dbReference type="InParanoid" id="A0A1Y2PB29"/>
<evidence type="ECO:0000313" key="3">
    <source>
        <dbReference type="Proteomes" id="UP000194221"/>
    </source>
</evidence>
<organism evidence="2 3">
    <name type="scientific">Tenacibaculum holothuriorum</name>
    <dbReference type="NCBI Taxonomy" id="1635173"/>
    <lineage>
        <taxon>Bacteria</taxon>
        <taxon>Pseudomonadati</taxon>
        <taxon>Bacteroidota</taxon>
        <taxon>Flavobacteriia</taxon>
        <taxon>Flavobacteriales</taxon>
        <taxon>Flavobacteriaceae</taxon>
        <taxon>Tenacibaculum</taxon>
    </lineage>
</organism>
<name>A0A1Y2PB29_9FLAO</name>
<dbReference type="SUPFAM" id="SSF55729">
    <property type="entry name" value="Acyl-CoA N-acyltransferases (Nat)"/>
    <property type="match status" value="1"/>
</dbReference>
<evidence type="ECO:0000259" key="1">
    <source>
        <dbReference type="PROSITE" id="PS51186"/>
    </source>
</evidence>
<dbReference type="InterPro" id="IPR051908">
    <property type="entry name" value="Ribosomal_N-acetyltransferase"/>
</dbReference>
<protein>
    <submittedName>
        <fullName evidence="2">GCN5 family acetyltransferase</fullName>
    </submittedName>
</protein>
<dbReference type="GO" id="GO:0008999">
    <property type="term" value="F:protein-N-terminal-alanine acetyltransferase activity"/>
    <property type="evidence" value="ECO:0007669"/>
    <property type="project" value="TreeGrafter"/>
</dbReference>
<dbReference type="PANTHER" id="PTHR43441">
    <property type="entry name" value="RIBOSOMAL-PROTEIN-SERINE ACETYLTRANSFERASE"/>
    <property type="match status" value="1"/>
</dbReference>
<feature type="domain" description="N-acetyltransferase" evidence="1">
    <location>
        <begin position="10"/>
        <end position="176"/>
    </location>
</feature>
<dbReference type="STRING" id="1635173.WH52_14185"/>
<dbReference type="PROSITE" id="PS51186">
    <property type="entry name" value="GNAT"/>
    <property type="match status" value="1"/>
</dbReference>
<dbReference type="GO" id="GO:1990189">
    <property type="term" value="F:protein N-terminal-serine acetyltransferase activity"/>
    <property type="evidence" value="ECO:0007669"/>
    <property type="project" value="TreeGrafter"/>
</dbReference>
<evidence type="ECO:0000313" key="2">
    <source>
        <dbReference type="EMBL" id="OSY86928.1"/>
    </source>
</evidence>
<dbReference type="OrthoDB" id="883856at2"/>
<keyword evidence="3" id="KW-1185">Reference proteome</keyword>
<dbReference type="Pfam" id="PF13302">
    <property type="entry name" value="Acetyltransf_3"/>
    <property type="match status" value="1"/>
</dbReference>
<dbReference type="AlphaFoldDB" id="A0A1Y2PB29"/>
<dbReference type="InterPro" id="IPR016181">
    <property type="entry name" value="Acyl_CoA_acyltransferase"/>
</dbReference>
<gene>
    <name evidence="2" type="ORF">WH52_14185</name>
</gene>
<dbReference type="RefSeq" id="WP_086031636.1">
    <property type="nucleotide sequence ID" value="NZ_LAPZ01000017.1"/>
</dbReference>
<dbReference type="GO" id="GO:0005737">
    <property type="term" value="C:cytoplasm"/>
    <property type="evidence" value="ECO:0007669"/>
    <property type="project" value="TreeGrafter"/>
</dbReference>
<accession>A0A1Y2PB29</accession>
<sequence length="176" mass="20210">MISLKIDDSIVLKQLEKSDATDIYATINSQRSYLGKWLPFVQYTKKIADTQNFVNSIVDAPKNKFEYVFTIQYNNTFVGLISFKNTSRKLSETEIGYWLSSKFQKKGIITKSVNALTKFAFEELKLNKILIKCAVGNIPSKKIPQHLNFTFEGTEKKAELLSNNNYVDLEVYSKLK</sequence>
<dbReference type="Proteomes" id="UP000194221">
    <property type="component" value="Unassembled WGS sequence"/>
</dbReference>
<dbReference type="EMBL" id="LAPZ01000017">
    <property type="protein sequence ID" value="OSY86928.1"/>
    <property type="molecule type" value="Genomic_DNA"/>
</dbReference>
<keyword evidence="2" id="KW-0808">Transferase</keyword>
<reference evidence="2 3" key="1">
    <citation type="submission" date="2015-03" db="EMBL/GenBank/DDBJ databases">
        <title>Genome sequence of Tenacibaculum sp. S2-2, isolated from intestinal microbiota of sea cucumber, Apostichopus japonicas.</title>
        <authorList>
            <person name="Shao Z."/>
            <person name="Wang L."/>
            <person name="Li X."/>
        </authorList>
    </citation>
    <scope>NUCLEOTIDE SEQUENCE [LARGE SCALE GENOMIC DNA]</scope>
    <source>
        <strain evidence="2 3">S2-2</strain>
    </source>
</reference>
<dbReference type="FunCoup" id="A0A1Y2PB29">
    <property type="interactions" value="2"/>
</dbReference>
<comment type="caution">
    <text evidence="2">The sequence shown here is derived from an EMBL/GenBank/DDBJ whole genome shotgun (WGS) entry which is preliminary data.</text>
</comment>
<dbReference type="Gene3D" id="3.40.630.30">
    <property type="match status" value="1"/>
</dbReference>
<dbReference type="InterPro" id="IPR000182">
    <property type="entry name" value="GNAT_dom"/>
</dbReference>
<dbReference type="PANTHER" id="PTHR43441:SF12">
    <property type="entry name" value="RIBOSOMAL N-ACETYLTRANSFERASE YDAF-RELATED"/>
    <property type="match status" value="1"/>
</dbReference>
<proteinExistence type="predicted"/>